<keyword evidence="2" id="KW-1003">Cell membrane</keyword>
<evidence type="ECO:0000259" key="10">
    <source>
        <dbReference type="Pfam" id="PF08019"/>
    </source>
</evidence>
<feature type="domain" description="Sulfatase N-terminal" evidence="9">
    <location>
        <begin position="245"/>
        <end position="533"/>
    </location>
</feature>
<evidence type="ECO:0000256" key="3">
    <source>
        <dbReference type="ARBA" id="ARBA00022519"/>
    </source>
</evidence>
<dbReference type="Proteomes" id="UP000886602">
    <property type="component" value="Unassembled WGS sequence"/>
</dbReference>
<dbReference type="InterPro" id="IPR012549">
    <property type="entry name" value="EptA-like_N"/>
</dbReference>
<dbReference type="EMBL" id="JADJNC010000040">
    <property type="protein sequence ID" value="MBK7424661.1"/>
    <property type="molecule type" value="Genomic_DNA"/>
</dbReference>
<reference evidence="11" key="1">
    <citation type="submission" date="2020-10" db="EMBL/GenBank/DDBJ databases">
        <title>Connecting structure to function with the recovery of over 1000 high-quality activated sludge metagenome-assembled genomes encoding full-length rRNA genes using long-read sequencing.</title>
        <authorList>
            <person name="Singleton C.M."/>
            <person name="Petriglieri F."/>
            <person name="Kristensen J.M."/>
            <person name="Kirkegaard R.H."/>
            <person name="Michaelsen T.Y."/>
            <person name="Andersen M.H."/>
            <person name="Karst S.M."/>
            <person name="Dueholm M.S."/>
            <person name="Nielsen P.H."/>
            <person name="Albertsen M."/>
        </authorList>
    </citation>
    <scope>NUCLEOTIDE SEQUENCE</scope>
    <source>
        <strain evidence="11">EsbW_18-Q3-R4-48_MAXAC.044</strain>
    </source>
</reference>
<feature type="transmembrane region" description="Helical" evidence="8">
    <location>
        <begin position="159"/>
        <end position="182"/>
    </location>
</feature>
<feature type="transmembrane region" description="Helical" evidence="8">
    <location>
        <begin position="85"/>
        <end position="106"/>
    </location>
</feature>
<keyword evidence="7 8" id="KW-0472">Membrane</keyword>
<dbReference type="Pfam" id="PF08019">
    <property type="entry name" value="EptA_B_N"/>
    <property type="match status" value="1"/>
</dbReference>
<evidence type="ECO:0000313" key="12">
    <source>
        <dbReference type="Proteomes" id="UP000886602"/>
    </source>
</evidence>
<evidence type="ECO:0000256" key="8">
    <source>
        <dbReference type="SAM" id="Phobius"/>
    </source>
</evidence>
<evidence type="ECO:0000256" key="5">
    <source>
        <dbReference type="ARBA" id="ARBA00022692"/>
    </source>
</evidence>
<comment type="caution">
    <text evidence="11">The sequence shown here is derived from an EMBL/GenBank/DDBJ whole genome shotgun (WGS) entry which is preliminary data.</text>
</comment>
<dbReference type="NCBIfam" id="NF028537">
    <property type="entry name" value="P_eth_NH2_trans"/>
    <property type="match status" value="1"/>
</dbReference>
<comment type="subcellular location">
    <subcellularLocation>
        <location evidence="1">Cell inner membrane</location>
        <topology evidence="1">Multi-pass membrane protein</topology>
    </subcellularLocation>
</comment>
<dbReference type="GO" id="GO:0009244">
    <property type="term" value="P:lipopolysaccharide core region biosynthetic process"/>
    <property type="evidence" value="ECO:0007669"/>
    <property type="project" value="TreeGrafter"/>
</dbReference>
<evidence type="ECO:0000256" key="2">
    <source>
        <dbReference type="ARBA" id="ARBA00022475"/>
    </source>
</evidence>
<accession>A0A9D7FMR6</accession>
<evidence type="ECO:0000256" key="7">
    <source>
        <dbReference type="ARBA" id="ARBA00023136"/>
    </source>
</evidence>
<evidence type="ECO:0000256" key="4">
    <source>
        <dbReference type="ARBA" id="ARBA00022679"/>
    </source>
</evidence>
<dbReference type="AlphaFoldDB" id="A0A9D7FMR6"/>
<dbReference type="GO" id="GO:0005886">
    <property type="term" value="C:plasma membrane"/>
    <property type="evidence" value="ECO:0007669"/>
    <property type="project" value="UniProtKB-SubCell"/>
</dbReference>
<dbReference type="PANTHER" id="PTHR30443">
    <property type="entry name" value="INNER MEMBRANE PROTEIN"/>
    <property type="match status" value="1"/>
</dbReference>
<dbReference type="Pfam" id="PF00884">
    <property type="entry name" value="Sulfatase"/>
    <property type="match status" value="1"/>
</dbReference>
<dbReference type="Gene3D" id="3.40.720.10">
    <property type="entry name" value="Alkaline Phosphatase, subunit A"/>
    <property type="match status" value="1"/>
</dbReference>
<dbReference type="InterPro" id="IPR040423">
    <property type="entry name" value="PEA_transferase"/>
</dbReference>
<dbReference type="InterPro" id="IPR017850">
    <property type="entry name" value="Alkaline_phosphatase_core_sf"/>
</dbReference>
<organism evidence="11 12">
    <name type="scientific">Candidatus Propionivibrio dominans</name>
    <dbReference type="NCBI Taxonomy" id="2954373"/>
    <lineage>
        <taxon>Bacteria</taxon>
        <taxon>Pseudomonadati</taxon>
        <taxon>Pseudomonadota</taxon>
        <taxon>Betaproteobacteria</taxon>
        <taxon>Rhodocyclales</taxon>
        <taxon>Rhodocyclaceae</taxon>
        <taxon>Propionivibrio</taxon>
    </lineage>
</organism>
<dbReference type="SUPFAM" id="SSF53649">
    <property type="entry name" value="Alkaline phosphatase-like"/>
    <property type="match status" value="1"/>
</dbReference>
<keyword evidence="3" id="KW-0997">Cell inner membrane</keyword>
<evidence type="ECO:0000256" key="1">
    <source>
        <dbReference type="ARBA" id="ARBA00004429"/>
    </source>
</evidence>
<keyword evidence="6 8" id="KW-1133">Transmembrane helix</keyword>
<dbReference type="GO" id="GO:0016776">
    <property type="term" value="F:phosphotransferase activity, phosphate group as acceptor"/>
    <property type="evidence" value="ECO:0007669"/>
    <property type="project" value="TreeGrafter"/>
</dbReference>
<evidence type="ECO:0000259" key="9">
    <source>
        <dbReference type="Pfam" id="PF00884"/>
    </source>
</evidence>
<dbReference type="InterPro" id="IPR000917">
    <property type="entry name" value="Sulfatase_N"/>
</dbReference>
<sequence length="550" mass="61552">MTILASAFGRWRKWQPTLRVETLALIASLYFSLAFNGLFWKSWLAGRSFAQADTWLFAACLFVALTALHFILLCLVLNRWTAKPLLGLLIVVTAFAAYYMSTFTVFLDPSMLRNVLRTDVKEAGELFSVGMLPHLFFYALLPLLLLFRIRLRRDSFRRAVLVRLLSIFLALLVVAGSLLLIFKDLAPLMRNNKEIRYLITPGNYLYSLARVLGADASAATRPREPVGLDAVKAESWQQRKKPVLFVIVVGETARAANWGLSGYTRQTTPELAQLDVVNFSQVTSCGTNTEVSLPCMFSVYGRRKYDDDKIRNSESLLNILDRVGMKVIWRDNQSGCKGVCTGVEEHKLGNSKVSEWCDGDRCLDEILLHGLDGILADSKGNLVLVLHQLGNHGPAYFKRYPPAFRKFEPVCETADLAKCSREAVVNTYDNALLYTDHMLAQTIAFLKRQDGKFDTAMIYLSDHGESLGESGLYLHGVPYSIAPKVQVEVPMVMWFSPGFAASFSLDKGCLKQRSGLPASHDNLFHTVLGLLDVRTGVYERSMDLSATCRP</sequence>
<dbReference type="PANTHER" id="PTHR30443:SF0">
    <property type="entry name" value="PHOSPHOETHANOLAMINE TRANSFERASE EPTA"/>
    <property type="match status" value="1"/>
</dbReference>
<feature type="transmembrane region" description="Helical" evidence="8">
    <location>
        <begin position="20"/>
        <end position="43"/>
    </location>
</feature>
<proteinExistence type="predicted"/>
<keyword evidence="4 11" id="KW-0808">Transferase</keyword>
<dbReference type="CDD" id="cd16017">
    <property type="entry name" value="LptA"/>
    <property type="match status" value="1"/>
</dbReference>
<feature type="domain" description="Phosphoethanolamine transferase N-terminal" evidence="10">
    <location>
        <begin position="65"/>
        <end position="212"/>
    </location>
</feature>
<protein>
    <submittedName>
        <fullName evidence="11">Phosphoethanolamine--lipid A transferase</fullName>
    </submittedName>
</protein>
<name>A0A9D7FMR6_9RHOO</name>
<dbReference type="InterPro" id="IPR058130">
    <property type="entry name" value="PEA_transf_C"/>
</dbReference>
<feature type="transmembrane region" description="Helical" evidence="8">
    <location>
        <begin position="126"/>
        <end position="147"/>
    </location>
</feature>
<evidence type="ECO:0000313" key="11">
    <source>
        <dbReference type="EMBL" id="MBK7424661.1"/>
    </source>
</evidence>
<gene>
    <name evidence="11" type="ORF">IPJ48_17125</name>
</gene>
<keyword evidence="5 8" id="KW-0812">Transmembrane</keyword>
<evidence type="ECO:0000256" key="6">
    <source>
        <dbReference type="ARBA" id="ARBA00022989"/>
    </source>
</evidence>
<feature type="transmembrane region" description="Helical" evidence="8">
    <location>
        <begin position="55"/>
        <end position="78"/>
    </location>
</feature>